<keyword evidence="10" id="KW-1185">Reference proteome</keyword>
<sequence>MENLDEKQEELEPIESVDVELSPEPIDETNNIKQIRTTTSVIQSLLLEPIEDKDDKNTKKKNKIKTLRQKELERLTKAVNMILTSPEQLNIVCERINSLLSGHKKILLAACHALDKLDSGRLPYEQFRLIIRDRLPEMIGEDIFSLTKLFEIEGLIDYQIILDEKFGDGILRYISVLPVPKSKEIVLEKRIPNQFRKFFNESVQLNQSRYITVHLRSITFDSFNTYPGHLDITVPDHMSIYALSKMIIDKTDLATRSVSLFREKCPSRNTLLDPMRSLESHAYLGAYVDGTHNQSFPSYTLYYDHLPVLVPADCPILKCDYFMK</sequence>
<dbReference type="Proteomes" id="UP000663869">
    <property type="component" value="Unassembled WGS sequence"/>
</dbReference>
<organism evidence="6 10">
    <name type="scientific">Rotaria socialis</name>
    <dbReference type="NCBI Taxonomy" id="392032"/>
    <lineage>
        <taxon>Eukaryota</taxon>
        <taxon>Metazoa</taxon>
        <taxon>Spiralia</taxon>
        <taxon>Gnathifera</taxon>
        <taxon>Rotifera</taxon>
        <taxon>Eurotatoria</taxon>
        <taxon>Bdelloidea</taxon>
        <taxon>Philodinida</taxon>
        <taxon>Philodinidae</taxon>
        <taxon>Rotaria</taxon>
    </lineage>
</organism>
<evidence type="ECO:0000256" key="1">
    <source>
        <dbReference type="SAM" id="MobiDB-lite"/>
    </source>
</evidence>
<dbReference type="Proteomes" id="UP000663848">
    <property type="component" value="Unassembled WGS sequence"/>
</dbReference>
<accession>A0A820C507</accession>
<feature type="region of interest" description="Disordered" evidence="1">
    <location>
        <begin position="1"/>
        <end position="32"/>
    </location>
</feature>
<evidence type="ECO:0000313" key="4">
    <source>
        <dbReference type="EMBL" id="CAF3356030.1"/>
    </source>
</evidence>
<dbReference type="EMBL" id="CAJNYT010002183">
    <property type="protein sequence ID" value="CAF3452538.1"/>
    <property type="molecule type" value="Genomic_DNA"/>
</dbReference>
<evidence type="ECO:0000313" key="8">
    <source>
        <dbReference type="EMBL" id="CAF4460417.1"/>
    </source>
</evidence>
<dbReference type="Proteomes" id="UP000663872">
    <property type="component" value="Unassembled WGS sequence"/>
</dbReference>
<reference evidence="6" key="1">
    <citation type="submission" date="2021-02" db="EMBL/GenBank/DDBJ databases">
        <authorList>
            <person name="Nowell W R."/>
        </authorList>
    </citation>
    <scope>NUCLEOTIDE SEQUENCE</scope>
</reference>
<dbReference type="EMBL" id="CAJNXB010004113">
    <property type="protein sequence ID" value="CAF3356030.1"/>
    <property type="molecule type" value="Genomic_DNA"/>
</dbReference>
<protein>
    <submittedName>
        <fullName evidence="6">Uncharacterized protein</fullName>
    </submittedName>
</protein>
<dbReference type="EMBL" id="CAJNYD010000225">
    <property type="protein sequence ID" value="CAF3234041.1"/>
    <property type="molecule type" value="Genomic_DNA"/>
</dbReference>
<dbReference type="EMBL" id="CAJOBO010002736">
    <property type="protein sequence ID" value="CAF4465805.1"/>
    <property type="molecule type" value="Genomic_DNA"/>
</dbReference>
<dbReference type="Proteomes" id="UP000663833">
    <property type="component" value="Unassembled WGS sequence"/>
</dbReference>
<evidence type="ECO:0000313" key="2">
    <source>
        <dbReference type="EMBL" id="CAF3234041.1"/>
    </source>
</evidence>
<dbReference type="Proteomes" id="UP000663851">
    <property type="component" value="Unassembled WGS sequence"/>
</dbReference>
<comment type="caution">
    <text evidence="6">The sequence shown here is derived from an EMBL/GenBank/DDBJ whole genome shotgun (WGS) entry which is preliminary data.</text>
</comment>
<dbReference type="EMBL" id="CAJOBR010000075">
    <property type="protein sequence ID" value="CAF4460417.1"/>
    <property type="molecule type" value="Genomic_DNA"/>
</dbReference>
<evidence type="ECO:0000313" key="10">
    <source>
        <dbReference type="Proteomes" id="UP000663873"/>
    </source>
</evidence>
<dbReference type="AlphaFoldDB" id="A0A820C507"/>
<dbReference type="OrthoDB" id="418595at2759"/>
<dbReference type="EMBL" id="CAJNYU010000041">
    <property type="protein sequence ID" value="CAF3325489.1"/>
    <property type="molecule type" value="Genomic_DNA"/>
</dbReference>
<dbReference type="Proteomes" id="UP000663825">
    <property type="component" value="Unassembled WGS sequence"/>
</dbReference>
<gene>
    <name evidence="3" type="ORF">FME351_LOCUS1848</name>
    <name evidence="5" type="ORF">GRG538_LOCUS14336</name>
    <name evidence="9" type="ORF">HFQ381_LOCUS25037</name>
    <name evidence="2" type="ORF">LUA448_LOCUS3898</name>
    <name evidence="8" type="ORF">QYT958_LOCUS1379</name>
    <name evidence="4" type="ORF">TIS948_LOCUS23713</name>
    <name evidence="7" type="ORF">TSG867_LOCUS12858</name>
    <name evidence="6" type="ORF">UJA718_LOCUS7115</name>
</gene>
<evidence type="ECO:0000313" key="6">
    <source>
        <dbReference type="EMBL" id="CAF4210538.1"/>
    </source>
</evidence>
<dbReference type="EMBL" id="CAJOBP010000697">
    <property type="protein sequence ID" value="CAF4210538.1"/>
    <property type="molecule type" value="Genomic_DNA"/>
</dbReference>
<dbReference type="Proteomes" id="UP000663862">
    <property type="component" value="Unassembled WGS sequence"/>
</dbReference>
<evidence type="ECO:0000313" key="9">
    <source>
        <dbReference type="EMBL" id="CAF4465805.1"/>
    </source>
</evidence>
<name>A0A820C507_9BILA</name>
<dbReference type="Proteomes" id="UP000663873">
    <property type="component" value="Unassembled WGS sequence"/>
</dbReference>
<evidence type="ECO:0000313" key="7">
    <source>
        <dbReference type="EMBL" id="CAF4399124.1"/>
    </source>
</evidence>
<evidence type="ECO:0000313" key="5">
    <source>
        <dbReference type="EMBL" id="CAF3452538.1"/>
    </source>
</evidence>
<proteinExistence type="predicted"/>
<feature type="compositionally biased region" description="Acidic residues" evidence="1">
    <location>
        <begin position="7"/>
        <end position="18"/>
    </location>
</feature>
<dbReference type="EMBL" id="CAJOBQ010000666">
    <property type="protein sequence ID" value="CAF4399124.1"/>
    <property type="molecule type" value="Genomic_DNA"/>
</dbReference>
<evidence type="ECO:0000313" key="3">
    <source>
        <dbReference type="EMBL" id="CAF3325489.1"/>
    </source>
</evidence>